<evidence type="ECO:0000313" key="2">
    <source>
        <dbReference type="Proteomes" id="UP001623330"/>
    </source>
</evidence>
<reference evidence="1 2" key="1">
    <citation type="submission" date="2024-05" db="EMBL/GenBank/DDBJ databases">
        <title>Long read based assembly of the Candida bracarensis genome reveals expanded adhesin content.</title>
        <authorList>
            <person name="Marcet-Houben M."/>
            <person name="Ksiezopolska E."/>
            <person name="Gabaldon T."/>
        </authorList>
    </citation>
    <scope>NUCLEOTIDE SEQUENCE [LARGE SCALE GENOMIC DNA]</scope>
    <source>
        <strain evidence="1 2">CBM6</strain>
    </source>
</reference>
<keyword evidence="2" id="KW-1185">Reference proteome</keyword>
<accession>A0ABR4P1F8</accession>
<name>A0ABR4P1F8_9SACH</name>
<organism evidence="1 2">
    <name type="scientific">Nakaseomyces bracarensis</name>
    <dbReference type="NCBI Taxonomy" id="273131"/>
    <lineage>
        <taxon>Eukaryota</taxon>
        <taxon>Fungi</taxon>
        <taxon>Dikarya</taxon>
        <taxon>Ascomycota</taxon>
        <taxon>Saccharomycotina</taxon>
        <taxon>Saccharomycetes</taxon>
        <taxon>Saccharomycetales</taxon>
        <taxon>Saccharomycetaceae</taxon>
        <taxon>Nakaseomyces</taxon>
    </lineage>
</organism>
<dbReference type="Proteomes" id="UP001623330">
    <property type="component" value="Unassembled WGS sequence"/>
</dbReference>
<dbReference type="EMBL" id="JBEVYD010000001">
    <property type="protein sequence ID" value="KAL3235332.1"/>
    <property type="molecule type" value="Genomic_DNA"/>
</dbReference>
<proteinExistence type="predicted"/>
<gene>
    <name evidence="1" type="ORF">RNJ44_00091</name>
</gene>
<sequence>MRLLTRRLLRDWKHYSRVRPCGGRYLLRPQDSNMHVWHLVLRLDEEGPLAQEEVYALLYLKVSGDDSCVIVLKCMTPNGVFPLHRNVSLTHLQQLLAQEHGFIRLVEHIWTMVFARESVRCGGRLCYAWNRVMCRDFLRVFPELHGSLQDGDYQLVKSYAARNGAGSTGSIAQNLEYTGTKSYFGSETLPSMACNNTLACDNVYKHPMLEDTPESDCSKKRKL</sequence>
<evidence type="ECO:0000313" key="1">
    <source>
        <dbReference type="EMBL" id="KAL3235332.1"/>
    </source>
</evidence>
<comment type="caution">
    <text evidence="1">The sequence shown here is derived from an EMBL/GenBank/DDBJ whole genome shotgun (WGS) entry which is preliminary data.</text>
</comment>
<protein>
    <submittedName>
        <fullName evidence="1">Ubiquitin-conjugating enzyme suppressor 1</fullName>
    </submittedName>
</protein>